<evidence type="ECO:0000259" key="2">
    <source>
        <dbReference type="SMART" id="SM00198"/>
    </source>
</evidence>
<dbReference type="HOGENOM" id="CLU_1663855_0_0_1"/>
<dbReference type="SMART" id="SM00198">
    <property type="entry name" value="SCP"/>
    <property type="match status" value="1"/>
</dbReference>
<dbReference type="InParanoid" id="F6HBL2"/>
<reference evidence="4" key="1">
    <citation type="journal article" date="2007" name="Nature">
        <title>The grapevine genome sequence suggests ancestral hexaploidization in major angiosperm phyla.</title>
        <authorList>
            <consortium name="The French-Italian Public Consortium for Grapevine Genome Characterization."/>
            <person name="Jaillon O."/>
            <person name="Aury J.-M."/>
            <person name="Noel B."/>
            <person name="Policriti A."/>
            <person name="Clepet C."/>
            <person name="Casagrande A."/>
            <person name="Choisne N."/>
            <person name="Aubourg S."/>
            <person name="Vitulo N."/>
            <person name="Jubin C."/>
            <person name="Vezzi A."/>
            <person name="Legeai F."/>
            <person name="Hugueney P."/>
            <person name="Dasilva C."/>
            <person name="Horner D."/>
            <person name="Mica E."/>
            <person name="Jublot D."/>
            <person name="Poulain J."/>
            <person name="Bruyere C."/>
            <person name="Billault A."/>
            <person name="Segurens B."/>
            <person name="Gouyvenoux M."/>
            <person name="Ugarte E."/>
            <person name="Cattonaro F."/>
            <person name="Anthouard V."/>
            <person name="Vico V."/>
            <person name="Del Fabbro C."/>
            <person name="Alaux M."/>
            <person name="Di Gaspero G."/>
            <person name="Dumas V."/>
            <person name="Felice N."/>
            <person name="Paillard S."/>
            <person name="Juman I."/>
            <person name="Moroldo M."/>
            <person name="Scalabrin S."/>
            <person name="Canaguier A."/>
            <person name="Le Clainche I."/>
            <person name="Malacrida G."/>
            <person name="Durand E."/>
            <person name="Pesole G."/>
            <person name="Laucou V."/>
            <person name="Chatelet P."/>
            <person name="Merdinoglu D."/>
            <person name="Delledonne M."/>
            <person name="Pezzotti M."/>
            <person name="Lecharny A."/>
            <person name="Scarpelli C."/>
            <person name="Artiguenave F."/>
            <person name="Pe M.E."/>
            <person name="Valle G."/>
            <person name="Morgante M."/>
            <person name="Caboche M."/>
            <person name="Adam-Blondon A.-F."/>
            <person name="Weissenbach J."/>
            <person name="Quetier F."/>
            <person name="Wincker P."/>
        </authorList>
    </citation>
    <scope>NUCLEOTIDE SEQUENCE [LARGE SCALE GENOMIC DNA]</scope>
    <source>
        <strain evidence="4">cv. Pinot noir / PN40024</strain>
    </source>
</reference>
<organism evidence="3 4">
    <name type="scientific">Vitis vinifera</name>
    <name type="common">Grape</name>
    <dbReference type="NCBI Taxonomy" id="29760"/>
    <lineage>
        <taxon>Eukaryota</taxon>
        <taxon>Viridiplantae</taxon>
        <taxon>Streptophyta</taxon>
        <taxon>Embryophyta</taxon>
        <taxon>Tracheophyta</taxon>
        <taxon>Spermatophyta</taxon>
        <taxon>Magnoliopsida</taxon>
        <taxon>eudicotyledons</taxon>
        <taxon>Gunneridae</taxon>
        <taxon>Pentapetalae</taxon>
        <taxon>rosids</taxon>
        <taxon>Vitales</taxon>
        <taxon>Vitaceae</taxon>
        <taxon>Viteae</taxon>
        <taxon>Vitis</taxon>
    </lineage>
</organism>
<dbReference type="PaxDb" id="29760-VIT_03s0088g00900.t01"/>
<name>F6HBL2_VITVI</name>
<gene>
    <name evidence="3" type="ordered locus">VIT_03s0088g00900</name>
</gene>
<dbReference type="AlphaFoldDB" id="F6HBL2"/>
<sequence length="159" mass="17579">MGLCKNISVALACLMGLALVHTSYAQNSQQDYLNAHNTNQAQFGVRSMTWNNTIASYAQNYANKWIGDCNLRHSNGSSGENFAKGSAVRASLVQSEQYLHSWEWVVTNGIRADPRPWCRGLFSPVRGVCLFDPAIPWDTTRTLCLHGEEGGLFVMSHIG</sequence>
<accession>F6HBL2</accession>
<keyword evidence="1" id="KW-0732">Signal</keyword>
<evidence type="ECO:0000313" key="3">
    <source>
        <dbReference type="EMBL" id="CCB49611.1"/>
    </source>
</evidence>
<dbReference type="GO" id="GO:0005615">
    <property type="term" value="C:extracellular space"/>
    <property type="evidence" value="ECO:0000318"/>
    <property type="project" value="GO_Central"/>
</dbReference>
<dbReference type="InterPro" id="IPR035940">
    <property type="entry name" value="CAP_sf"/>
</dbReference>
<dbReference type="InterPro" id="IPR014044">
    <property type="entry name" value="CAP_dom"/>
</dbReference>
<feature type="domain" description="SCP" evidence="2">
    <location>
        <begin position="27"/>
        <end position="139"/>
    </location>
</feature>
<dbReference type="STRING" id="29760.F6HBL2"/>
<protein>
    <recommendedName>
        <fullName evidence="2">SCP domain-containing protein</fullName>
    </recommendedName>
</protein>
<evidence type="ECO:0000313" key="4">
    <source>
        <dbReference type="Proteomes" id="UP000009183"/>
    </source>
</evidence>
<proteinExistence type="predicted"/>
<dbReference type="EMBL" id="FN595512">
    <property type="protein sequence ID" value="CCB49611.1"/>
    <property type="molecule type" value="Genomic_DNA"/>
</dbReference>
<dbReference type="OrthoDB" id="337038at2759"/>
<feature type="chain" id="PRO_5003341231" description="SCP domain-containing protein" evidence="1">
    <location>
        <begin position="26"/>
        <end position="159"/>
    </location>
</feature>
<evidence type="ECO:0000256" key="1">
    <source>
        <dbReference type="SAM" id="SignalP"/>
    </source>
</evidence>
<keyword evidence="4" id="KW-1185">Reference proteome</keyword>
<dbReference type="Gene3D" id="3.40.33.10">
    <property type="entry name" value="CAP"/>
    <property type="match status" value="1"/>
</dbReference>
<dbReference type="SUPFAM" id="SSF55797">
    <property type="entry name" value="PR-1-like"/>
    <property type="match status" value="1"/>
</dbReference>
<dbReference type="eggNOG" id="KOG3017">
    <property type="taxonomic scope" value="Eukaryota"/>
</dbReference>
<feature type="signal peptide" evidence="1">
    <location>
        <begin position="1"/>
        <end position="25"/>
    </location>
</feature>
<dbReference type="Proteomes" id="UP000009183">
    <property type="component" value="Chromosome 3"/>
</dbReference>